<accession>A0A2I4GGF4</accession>
<dbReference type="OrthoDB" id="684963at2759"/>
<keyword evidence="5" id="KW-0539">Nucleus</keyword>
<dbReference type="SUPFAM" id="SSF118290">
    <property type="entry name" value="WRKY DNA-binding domain"/>
    <property type="match status" value="1"/>
</dbReference>
<dbReference type="Pfam" id="PF03106">
    <property type="entry name" value="WRKY"/>
    <property type="match status" value="1"/>
</dbReference>
<evidence type="ECO:0000313" key="8">
    <source>
        <dbReference type="RefSeq" id="XP_018842975.1"/>
    </source>
</evidence>
<feature type="compositionally biased region" description="Low complexity" evidence="6">
    <location>
        <begin position="1"/>
        <end position="16"/>
    </location>
</feature>
<dbReference type="GeneID" id="109007663"/>
<evidence type="ECO:0000313" key="7">
    <source>
        <dbReference type="Proteomes" id="UP000235220"/>
    </source>
</evidence>
<dbReference type="RefSeq" id="XP_018842975.1">
    <property type="nucleotide sequence ID" value="XM_018987430.2"/>
</dbReference>
<dbReference type="KEGG" id="jre:109007663"/>
<dbReference type="InterPro" id="IPR036576">
    <property type="entry name" value="WRKY_dom_sf"/>
</dbReference>
<dbReference type="SMART" id="SM00774">
    <property type="entry name" value="WRKY"/>
    <property type="match status" value="1"/>
</dbReference>
<dbReference type="GO" id="GO:0003700">
    <property type="term" value="F:DNA-binding transcription factor activity"/>
    <property type="evidence" value="ECO:0000318"/>
    <property type="project" value="GO_Central"/>
</dbReference>
<dbReference type="GO" id="GO:0005634">
    <property type="term" value="C:nucleus"/>
    <property type="evidence" value="ECO:0000318"/>
    <property type="project" value="GO_Central"/>
</dbReference>
<dbReference type="PANTHER" id="PTHR31282">
    <property type="entry name" value="WRKY TRANSCRIPTION FACTOR 21-RELATED"/>
    <property type="match status" value="1"/>
</dbReference>
<dbReference type="FunCoup" id="A0A2I4GGF4">
    <property type="interactions" value="9"/>
</dbReference>
<dbReference type="GO" id="GO:0000976">
    <property type="term" value="F:transcription cis-regulatory region binding"/>
    <property type="evidence" value="ECO:0000318"/>
    <property type="project" value="GO_Central"/>
</dbReference>
<sequence length="382" mass="42430">MFRSKTSQTKQRTTSSETMEGQIESLIRHGCKVARELESNLPKLADNPNMLSKSCDEIIKAFGTAKERLYTQDPTAHDPRHMYLLREPQESQQPKIEASLQGWLRSSYTQTMDDMFQMQLQAERRPPFDMQESGSNAVLAAGLGGGEVEGSARSWSMGGDQLRPLDASDSGIGSSSQRQRRRKDDGERRTVKMAAPRIGNTEIPPEDGYTWRKYGQKEILGSRFPRSYYRCTHQKLYQCPAKKQVQRLDDDPSTFEVTYRADHTCHMSSTAPSLIPPLPLTATEITHEMAQTITTQPPQSNSVPLSKWLSMEHFSLRTGAVSSTSGMVVGGGAGPSTSRSGKEVECPVADMADAMFNSGSSSSNSMDWLLGDKWESEDKEGK</sequence>
<evidence type="ECO:0000256" key="6">
    <source>
        <dbReference type="SAM" id="MobiDB-lite"/>
    </source>
</evidence>
<name>A0A2I4GGF4_JUGRE</name>
<feature type="region of interest" description="Disordered" evidence="6">
    <location>
        <begin position="1"/>
        <end position="22"/>
    </location>
</feature>
<protein>
    <submittedName>
        <fullName evidence="8">WRKY transcription factor 55-like</fullName>
    </submittedName>
</protein>
<dbReference type="GO" id="GO:0006355">
    <property type="term" value="P:regulation of DNA-templated transcription"/>
    <property type="evidence" value="ECO:0000318"/>
    <property type="project" value="GO_Central"/>
</dbReference>
<reference evidence="8" key="1">
    <citation type="submission" date="2025-08" db="UniProtKB">
        <authorList>
            <consortium name="RefSeq"/>
        </authorList>
    </citation>
    <scope>IDENTIFICATION</scope>
    <source>
        <tissue evidence="8">Leaves</tissue>
    </source>
</reference>
<dbReference type="PROSITE" id="PS50811">
    <property type="entry name" value="WRKY"/>
    <property type="match status" value="1"/>
</dbReference>
<dbReference type="AlphaFoldDB" id="A0A2I4GGF4"/>
<keyword evidence="4" id="KW-0804">Transcription</keyword>
<feature type="region of interest" description="Disordered" evidence="6">
    <location>
        <begin position="355"/>
        <end position="382"/>
    </location>
</feature>
<keyword evidence="3" id="KW-0238">DNA-binding</keyword>
<dbReference type="InterPro" id="IPR044810">
    <property type="entry name" value="WRKY_plant"/>
</dbReference>
<evidence type="ECO:0000256" key="3">
    <source>
        <dbReference type="ARBA" id="ARBA00023125"/>
    </source>
</evidence>
<evidence type="ECO:0000256" key="1">
    <source>
        <dbReference type="ARBA" id="ARBA00004123"/>
    </source>
</evidence>
<evidence type="ECO:0000256" key="4">
    <source>
        <dbReference type="ARBA" id="ARBA00023163"/>
    </source>
</evidence>
<dbReference type="Proteomes" id="UP000235220">
    <property type="component" value="Chromosome 12"/>
</dbReference>
<organism evidence="7 8">
    <name type="scientific">Juglans regia</name>
    <name type="common">English walnut</name>
    <dbReference type="NCBI Taxonomy" id="51240"/>
    <lineage>
        <taxon>Eukaryota</taxon>
        <taxon>Viridiplantae</taxon>
        <taxon>Streptophyta</taxon>
        <taxon>Embryophyta</taxon>
        <taxon>Tracheophyta</taxon>
        <taxon>Spermatophyta</taxon>
        <taxon>Magnoliopsida</taxon>
        <taxon>eudicotyledons</taxon>
        <taxon>Gunneridae</taxon>
        <taxon>Pentapetalae</taxon>
        <taxon>rosids</taxon>
        <taxon>fabids</taxon>
        <taxon>Fagales</taxon>
        <taxon>Juglandaceae</taxon>
        <taxon>Juglans</taxon>
    </lineage>
</organism>
<feature type="region of interest" description="Disordered" evidence="6">
    <location>
        <begin position="149"/>
        <end position="191"/>
    </location>
</feature>
<feature type="compositionally biased region" description="Basic and acidic residues" evidence="6">
    <location>
        <begin position="370"/>
        <end position="382"/>
    </location>
</feature>
<feature type="compositionally biased region" description="Low complexity" evidence="6">
    <location>
        <begin position="168"/>
        <end position="177"/>
    </location>
</feature>
<keyword evidence="2" id="KW-0805">Transcription regulation</keyword>
<evidence type="ECO:0000256" key="2">
    <source>
        <dbReference type="ARBA" id="ARBA00023015"/>
    </source>
</evidence>
<dbReference type="Gene3D" id="2.20.25.80">
    <property type="entry name" value="WRKY domain"/>
    <property type="match status" value="1"/>
</dbReference>
<evidence type="ECO:0000256" key="5">
    <source>
        <dbReference type="ARBA" id="ARBA00023242"/>
    </source>
</evidence>
<dbReference type="InterPro" id="IPR003657">
    <property type="entry name" value="WRKY_dom"/>
</dbReference>
<comment type="subcellular location">
    <subcellularLocation>
        <location evidence="1">Nucleus</location>
    </subcellularLocation>
</comment>
<proteinExistence type="predicted"/>
<dbReference type="Gramene" id="Jr12_25170_p1">
    <property type="protein sequence ID" value="cds.Jr12_25170_p1"/>
    <property type="gene ID" value="Jr12_25170"/>
</dbReference>
<keyword evidence="7" id="KW-1185">Reference proteome</keyword>
<gene>
    <name evidence="8" type="primary">LOC109007663</name>
</gene>